<dbReference type="Proteomes" id="UP000154367">
    <property type="component" value="Segment"/>
</dbReference>
<reference evidence="2" key="3">
    <citation type="submission" date="2017-06" db="EMBL/GenBank/DDBJ databases">
        <authorList>
            <person name="Kim H.J."/>
            <person name="Triplett B.A."/>
        </authorList>
    </citation>
    <scope>NUCLEOTIDE SEQUENCE</scope>
    <source>
        <strain evidence="2">Ger/2007/Vole</strain>
    </source>
</reference>
<proteinExistence type="predicted"/>
<organismHost>
    <name type="scientific">Loxodonta africana</name>
    <name type="common">African elephant</name>
    <dbReference type="NCBI Taxonomy" id="9785"/>
</organismHost>
<evidence type="ECO:0000313" key="1">
    <source>
        <dbReference type="EMBL" id="CRL86962.1"/>
    </source>
</evidence>
<reference evidence="1" key="2">
    <citation type="submission" date="2015-05" db="EMBL/GenBank/DDBJ databases">
        <title>Utilizing next-generation sequencing to resolve the backbone and inform taxonomy of the Core Goodeniaceae.</title>
        <authorList>
            <person name="Michener P.S."/>
            <person name="Gardner A.G."/>
            <person name="Jabaily R.S."/>
            <person name="Sessa E."/>
        </authorList>
    </citation>
    <scope>NUCLEOTIDE SEQUENCE</scope>
    <source>
        <strain evidence="1">FM2292</strain>
    </source>
</reference>
<protein>
    <submittedName>
        <fullName evidence="1">Uncharacterized protein</fullName>
    </submittedName>
</protein>
<dbReference type="EMBL" id="LT896722">
    <property type="protein sequence ID" value="SNB49385.1"/>
    <property type="molecule type" value="Genomic_DNA"/>
</dbReference>
<dbReference type="EMBL" id="LN864566">
    <property type="protein sequence ID" value="CRL86962.1"/>
    <property type="molecule type" value="Genomic_DNA"/>
</dbReference>
<accession>A0A0K2YSM9</accession>
<organismHost>
    <name type="scientific">Myodes glareolus</name>
    <name type="common">Bank vole</name>
    <name type="synonym">Clethrionomys glareolus</name>
    <dbReference type="NCBI Taxonomy" id="447135"/>
</organismHost>
<evidence type="ECO:0000313" key="2">
    <source>
        <dbReference type="EMBL" id="SNB49385.1"/>
    </source>
</evidence>
<organismHost>
    <name type="scientific">Felis catus</name>
    <name type="common">Cat</name>
    <name type="synonym">Felis silvestris catus</name>
    <dbReference type="NCBI Taxonomy" id="9685"/>
</organismHost>
<sequence>MKYILYSRCSFSFFFISNHLTPDGPSKIGWLDKGFIISSSTLYFSMTSNVVCGTTFPAGRHIPGAGDGNCFVYPSNFDVEKDCLMVFIE</sequence>
<organismHost>
    <name type="scientific">Apodemus sylvaticus</name>
    <name type="common">European woodmouse</name>
    <dbReference type="NCBI Taxonomy" id="10129"/>
</organismHost>
<organismHost>
    <name type="scientific">Homo sapiens</name>
    <name type="common">Human</name>
    <dbReference type="NCBI Taxonomy" id="9606"/>
</organismHost>
<dbReference type="Proteomes" id="UP000269844">
    <property type="component" value="Segment"/>
</dbReference>
<organismHost>
    <name type="scientific">Bos taurus</name>
    <name type="common">Bovine</name>
    <dbReference type="NCBI Taxonomy" id="9913"/>
</organismHost>
<organismHost>
    <name type="scientific">Mus musculus</name>
    <name type="common">Mouse</name>
    <dbReference type="NCBI Taxonomy" id="10090"/>
</organismHost>
<reference evidence="1" key="1">
    <citation type="journal article" date="2015" name="J. Virol.">
        <title>Out of the reservoir: Phenotypic and genotypic characterization of a novel cowpox virus isolated from a common vole.</title>
        <authorList>
            <person name="Hoffmann D."/>
            <person name="Franke A."/>
            <person name="Jenckel M."/>
            <person name="Tamosiunaite A."/>
            <person name="Schluckebier J."/>
            <person name="Granzow H."/>
            <person name="Hoffmann B."/>
            <person name="Fischer S."/>
            <person name="Ulrich R.G."/>
            <person name="Hoper D."/>
            <person name="Goller K."/>
            <person name="Osterrieder N."/>
            <person name="Beer M."/>
        </authorList>
    </citation>
    <scope>NUCLEOTIDE SEQUENCE [LARGE SCALE GENOMIC DNA]</scope>
    <source>
        <strain evidence="1">FM2292</strain>
    </source>
</reference>
<organism evidence="1">
    <name type="scientific">Cowpox virus</name>
    <name type="common">CPV</name>
    <dbReference type="NCBI Taxonomy" id="10243"/>
    <lineage>
        <taxon>Viruses</taxon>
        <taxon>Varidnaviria</taxon>
        <taxon>Bamfordvirae</taxon>
        <taxon>Nucleocytoviricota</taxon>
        <taxon>Pokkesviricetes</taxon>
        <taxon>Chitovirales</taxon>
        <taxon>Poxviridae</taxon>
        <taxon>Chordopoxvirinae</taxon>
        <taxon>Orthopoxvirus</taxon>
        <taxon>Orthopoxvirus cowpox</taxon>
    </lineage>
</organism>
<gene>
    <name evidence="1" type="primary">gCPXV0067</name>
</gene>
<organismHost>
    <name type="scientific">Microtus agrestis</name>
    <name type="common">Short-tailed field vole</name>
    <dbReference type="NCBI Taxonomy" id="29092"/>
</organismHost>
<name>A0A0K2YSM9_COWPX</name>